<evidence type="ECO:0000256" key="1">
    <source>
        <dbReference type="ARBA" id="ARBA00023002"/>
    </source>
</evidence>
<reference evidence="3" key="1">
    <citation type="submission" date="2020-05" db="EMBL/GenBank/DDBJ databases">
        <authorList>
            <person name="Chiriac C."/>
            <person name="Salcher M."/>
            <person name="Ghai R."/>
            <person name="Kavagutti S V."/>
        </authorList>
    </citation>
    <scope>NUCLEOTIDE SEQUENCE</scope>
</reference>
<dbReference type="AlphaFoldDB" id="A0A6J6Z922"/>
<dbReference type="EMBL" id="CAFABG010000001">
    <property type="protein sequence ID" value="CAB4818192.1"/>
    <property type="molecule type" value="Genomic_DNA"/>
</dbReference>
<dbReference type="PANTHER" id="PTHR13847:SF287">
    <property type="entry name" value="FAD-DEPENDENT OXIDOREDUCTASE DOMAIN-CONTAINING PROTEIN 1"/>
    <property type="match status" value="1"/>
</dbReference>
<accession>A0A6J6Z922</accession>
<sequence length="400" mass="42851">MSRPYNINMVLEKSAPMQMQQIHHFENIIVGGGITGTAAAYFLAKEGNEVALCEQFDLNTQASGRNAGSLHGQIQFDPFHTLGFEWGKSFLPALRFLADSLDIWSNLSTDLETDLEVFRGGGLLVAETKEEMALLATKVELEQSIGIAAELLDGNQLRQKAPYIAEKMLGAAFSPIEGKANPLLAAPAFAKAAKKHGAKIFTGVEVFTITKDGNGYRLVTSAGDFTCKNILLTSNAGLTKLGANFGLSLPITDEPVQVSVSEIVSPFVKHLIYFSGERLTFKQAKSGSLLIGGGWPARINAEGVPVLNPDSLRGNMRVAIKVVPSISAIKIIRTWIGVGNGTPDHRPIIGEVAGYKGVFIGMFPGMGLTAGPLLGKTLAQLATGQLIDRNLEAFSISRFH</sequence>
<dbReference type="Gene3D" id="3.50.50.60">
    <property type="entry name" value="FAD/NAD(P)-binding domain"/>
    <property type="match status" value="1"/>
</dbReference>
<dbReference type="GO" id="GO:0005737">
    <property type="term" value="C:cytoplasm"/>
    <property type="evidence" value="ECO:0007669"/>
    <property type="project" value="TreeGrafter"/>
</dbReference>
<dbReference type="PANTHER" id="PTHR13847">
    <property type="entry name" value="SARCOSINE DEHYDROGENASE-RELATED"/>
    <property type="match status" value="1"/>
</dbReference>
<keyword evidence="1" id="KW-0560">Oxidoreductase</keyword>
<dbReference type="Pfam" id="PF01266">
    <property type="entry name" value="DAO"/>
    <property type="match status" value="1"/>
</dbReference>
<proteinExistence type="predicted"/>
<organism evidence="3">
    <name type="scientific">freshwater metagenome</name>
    <dbReference type="NCBI Taxonomy" id="449393"/>
    <lineage>
        <taxon>unclassified sequences</taxon>
        <taxon>metagenomes</taxon>
        <taxon>ecological metagenomes</taxon>
    </lineage>
</organism>
<dbReference type="InterPro" id="IPR036188">
    <property type="entry name" value="FAD/NAD-bd_sf"/>
</dbReference>
<dbReference type="InterPro" id="IPR006076">
    <property type="entry name" value="FAD-dep_OxRdtase"/>
</dbReference>
<protein>
    <submittedName>
        <fullName evidence="3">Unannotated protein</fullName>
    </submittedName>
</protein>
<evidence type="ECO:0000313" key="3">
    <source>
        <dbReference type="EMBL" id="CAB4818192.1"/>
    </source>
</evidence>
<evidence type="ECO:0000259" key="2">
    <source>
        <dbReference type="Pfam" id="PF01266"/>
    </source>
</evidence>
<gene>
    <name evidence="3" type="ORF">UFOPK3181_00035</name>
</gene>
<name>A0A6J6Z922_9ZZZZ</name>
<feature type="domain" description="FAD dependent oxidoreductase" evidence="2">
    <location>
        <begin position="28"/>
        <end position="381"/>
    </location>
</feature>
<dbReference type="GO" id="GO:0016491">
    <property type="term" value="F:oxidoreductase activity"/>
    <property type="evidence" value="ECO:0007669"/>
    <property type="project" value="UniProtKB-KW"/>
</dbReference>
<dbReference type="Gene3D" id="3.30.9.10">
    <property type="entry name" value="D-Amino Acid Oxidase, subunit A, domain 2"/>
    <property type="match status" value="1"/>
</dbReference>
<dbReference type="SUPFAM" id="SSF51905">
    <property type="entry name" value="FAD/NAD(P)-binding domain"/>
    <property type="match status" value="1"/>
</dbReference>